<dbReference type="Proteomes" id="UP001404956">
    <property type="component" value="Unassembled WGS sequence"/>
</dbReference>
<proteinExistence type="predicted"/>
<dbReference type="RefSeq" id="WP_345454714.1">
    <property type="nucleotide sequence ID" value="NZ_BAABRV010000005.1"/>
</dbReference>
<name>A0ABP9XH52_9DEIO</name>
<evidence type="ECO:0000313" key="2">
    <source>
        <dbReference type="Proteomes" id="UP001404956"/>
    </source>
</evidence>
<comment type="caution">
    <text evidence="1">The sequence shown here is derived from an EMBL/GenBank/DDBJ whole genome shotgun (WGS) entry which is preliminary data.</text>
</comment>
<reference evidence="1 2" key="1">
    <citation type="submission" date="2024-02" db="EMBL/GenBank/DDBJ databases">
        <title>Deinococcus aluminii NBRC 112889.</title>
        <authorList>
            <person name="Ichikawa N."/>
            <person name="Katano-Makiyama Y."/>
            <person name="Hidaka K."/>
        </authorList>
    </citation>
    <scope>NUCLEOTIDE SEQUENCE [LARGE SCALE GENOMIC DNA]</scope>
    <source>
        <strain evidence="1 2">NBRC 112889</strain>
    </source>
</reference>
<dbReference type="EMBL" id="BAABRV010000005">
    <property type="protein sequence ID" value="GAA5533890.1"/>
    <property type="molecule type" value="Genomic_DNA"/>
</dbReference>
<accession>A0ABP9XH52</accession>
<keyword evidence="2" id="KW-1185">Reference proteome</keyword>
<gene>
    <name evidence="1" type="ORF">Dalu01_02298</name>
</gene>
<sequence>MPHDLVCHLLGFLRGTLQAGCSLQETERLLTREFPHLTPEDVRELLRAAPTFLRVLN</sequence>
<evidence type="ECO:0000313" key="1">
    <source>
        <dbReference type="EMBL" id="GAA5533890.1"/>
    </source>
</evidence>
<organism evidence="1 2">
    <name type="scientific">Deinococcus aluminii</name>
    <dbReference type="NCBI Taxonomy" id="1656885"/>
    <lineage>
        <taxon>Bacteria</taxon>
        <taxon>Thermotogati</taxon>
        <taxon>Deinococcota</taxon>
        <taxon>Deinococci</taxon>
        <taxon>Deinococcales</taxon>
        <taxon>Deinococcaceae</taxon>
        <taxon>Deinococcus</taxon>
    </lineage>
</organism>
<protein>
    <submittedName>
        <fullName evidence="1">Uncharacterized protein</fullName>
    </submittedName>
</protein>